<evidence type="ECO:0000256" key="1">
    <source>
        <dbReference type="ARBA" id="ARBA00004141"/>
    </source>
</evidence>
<sequence>MQINKNVNFLFLYMFLYILRFLYETVVNGHLIMLPILDYWGYLILGCILPMLALLTKIDEKTLRKSLKIIFILLLFINIMGMMNNQEYILDANGEERVRADANSGLNTIVFSNMALNLIIASLLIMSKSRYKIFFLIPIGLAVVNMGIAGSRGPILQMILIAIFFGYKNHEKIKLKFVIPILISLIGIIYYFSTKYDAFKMLTARFTESQTNEGGSDYSRFMYLKGGWEQFLNSPFVGDSIEVKPYGVYPHNMLVESFMSLGIFGGILCLVILYVSFKKALVQLKKEEIIWLVLIFLSNLIVTFTSGSIANNFKFWNLAAIILTYQSTKYIVRNESSRTY</sequence>
<feature type="transmembrane region" description="Helical" evidence="5">
    <location>
        <begin position="177"/>
        <end position="193"/>
    </location>
</feature>
<feature type="transmembrane region" description="Helical" evidence="5">
    <location>
        <begin position="289"/>
        <end position="309"/>
    </location>
</feature>
<dbReference type="InterPro" id="IPR007016">
    <property type="entry name" value="O-antigen_ligase-rel_domated"/>
</dbReference>
<feature type="domain" description="O-antigen ligase-related" evidence="6">
    <location>
        <begin position="141"/>
        <end position="268"/>
    </location>
</feature>
<evidence type="ECO:0000259" key="6">
    <source>
        <dbReference type="Pfam" id="PF04932"/>
    </source>
</evidence>
<dbReference type="Proteomes" id="UP000290283">
    <property type="component" value="Unassembled WGS sequence"/>
</dbReference>
<evidence type="ECO:0000256" key="5">
    <source>
        <dbReference type="SAM" id="Phobius"/>
    </source>
</evidence>
<comment type="subcellular location">
    <subcellularLocation>
        <location evidence="1">Membrane</location>
        <topology evidence="1">Multi-pass membrane protein</topology>
    </subcellularLocation>
</comment>
<feature type="transmembrane region" description="Helical" evidence="5">
    <location>
        <begin position="258"/>
        <end position="277"/>
    </location>
</feature>
<evidence type="ECO:0000313" key="8">
    <source>
        <dbReference type="Proteomes" id="UP000290283"/>
    </source>
</evidence>
<keyword evidence="3 5" id="KW-1133">Transmembrane helix</keyword>
<feature type="transmembrane region" description="Helical" evidence="5">
    <location>
        <begin position="133"/>
        <end position="149"/>
    </location>
</feature>
<keyword evidence="4 5" id="KW-0472">Membrane</keyword>
<dbReference type="AlphaFoldDB" id="A0A4Q1K2E5"/>
<evidence type="ECO:0000313" key="7">
    <source>
        <dbReference type="EMBL" id="RXR17788.1"/>
    </source>
</evidence>
<protein>
    <recommendedName>
        <fullName evidence="6">O-antigen ligase-related domain-containing protein</fullName>
    </recommendedName>
</protein>
<dbReference type="InterPro" id="IPR051533">
    <property type="entry name" value="WaaL-like"/>
</dbReference>
<proteinExistence type="predicted"/>
<evidence type="ECO:0000256" key="3">
    <source>
        <dbReference type="ARBA" id="ARBA00022989"/>
    </source>
</evidence>
<dbReference type="RefSeq" id="WP_129436216.1">
    <property type="nucleotide sequence ID" value="NZ_SBKO01000004.1"/>
</dbReference>
<gene>
    <name evidence="7" type="ORF">EQG63_09905</name>
</gene>
<dbReference type="OrthoDB" id="8077069at2"/>
<dbReference type="EMBL" id="SBKO01000004">
    <property type="protein sequence ID" value="RXR17788.1"/>
    <property type="molecule type" value="Genomic_DNA"/>
</dbReference>
<feature type="transmembrane region" description="Helical" evidence="5">
    <location>
        <begin position="155"/>
        <end position="170"/>
    </location>
</feature>
<feature type="transmembrane region" description="Helical" evidence="5">
    <location>
        <begin position="7"/>
        <end position="23"/>
    </location>
</feature>
<dbReference type="GO" id="GO:0016020">
    <property type="term" value="C:membrane"/>
    <property type="evidence" value="ECO:0007669"/>
    <property type="project" value="UniProtKB-SubCell"/>
</dbReference>
<organism evidence="7 8">
    <name type="scientific">Flavobacterium amnicola</name>
    <dbReference type="NCBI Taxonomy" id="2506422"/>
    <lineage>
        <taxon>Bacteria</taxon>
        <taxon>Pseudomonadati</taxon>
        <taxon>Bacteroidota</taxon>
        <taxon>Flavobacteriia</taxon>
        <taxon>Flavobacteriales</taxon>
        <taxon>Flavobacteriaceae</taxon>
        <taxon>Flavobacterium</taxon>
    </lineage>
</organism>
<accession>A0A4Q1K2E5</accession>
<keyword evidence="8" id="KW-1185">Reference proteome</keyword>
<name>A0A4Q1K2E5_9FLAO</name>
<keyword evidence="2 5" id="KW-0812">Transmembrane</keyword>
<dbReference type="Pfam" id="PF04932">
    <property type="entry name" value="Wzy_C"/>
    <property type="match status" value="1"/>
</dbReference>
<comment type="caution">
    <text evidence="7">The sequence shown here is derived from an EMBL/GenBank/DDBJ whole genome shotgun (WGS) entry which is preliminary data.</text>
</comment>
<evidence type="ECO:0000256" key="4">
    <source>
        <dbReference type="ARBA" id="ARBA00023136"/>
    </source>
</evidence>
<feature type="transmembrane region" description="Helical" evidence="5">
    <location>
        <begin position="67"/>
        <end position="84"/>
    </location>
</feature>
<evidence type="ECO:0000256" key="2">
    <source>
        <dbReference type="ARBA" id="ARBA00022692"/>
    </source>
</evidence>
<reference evidence="8" key="1">
    <citation type="submission" date="2019-01" db="EMBL/GenBank/DDBJ databases">
        <title>Cytophagaceae bacterium strain CAR-16.</title>
        <authorList>
            <person name="Chen W.-M."/>
        </authorList>
    </citation>
    <scope>NUCLEOTIDE SEQUENCE [LARGE SCALE GENOMIC DNA]</scope>
    <source>
        <strain evidence="8">LLJ-11</strain>
    </source>
</reference>
<dbReference type="PANTHER" id="PTHR37422:SF17">
    <property type="entry name" value="O-ANTIGEN LIGASE"/>
    <property type="match status" value="1"/>
</dbReference>
<dbReference type="PANTHER" id="PTHR37422">
    <property type="entry name" value="TEICHURONIC ACID BIOSYNTHESIS PROTEIN TUAE"/>
    <property type="match status" value="1"/>
</dbReference>
<feature type="transmembrane region" description="Helical" evidence="5">
    <location>
        <begin position="104"/>
        <end position="126"/>
    </location>
</feature>
<feature type="transmembrane region" description="Helical" evidence="5">
    <location>
        <begin position="39"/>
        <end position="55"/>
    </location>
</feature>